<name>D2UZ32_NAEGR</name>
<proteinExistence type="predicted"/>
<gene>
    <name evidence="3" type="ORF">NAEGRDRAFT_77884</name>
</gene>
<dbReference type="RefSeq" id="XP_002682618.1">
    <property type="nucleotide sequence ID" value="XM_002682572.1"/>
</dbReference>
<protein>
    <submittedName>
        <fullName evidence="3">Transcription initiation factor IIE beta subunit</fullName>
    </submittedName>
</protein>
<dbReference type="InParanoid" id="D2UZ32"/>
<organism evidence="4">
    <name type="scientific">Naegleria gruberi</name>
    <name type="common">Amoeba</name>
    <dbReference type="NCBI Taxonomy" id="5762"/>
    <lineage>
        <taxon>Eukaryota</taxon>
        <taxon>Discoba</taxon>
        <taxon>Heterolobosea</taxon>
        <taxon>Tetramitia</taxon>
        <taxon>Eutetramitia</taxon>
        <taxon>Vahlkampfiidae</taxon>
        <taxon>Naegleria</taxon>
    </lineage>
</organism>
<feature type="domain" description="TFA2 Winged helix" evidence="2">
    <location>
        <begin position="222"/>
        <end position="282"/>
    </location>
</feature>
<dbReference type="AlphaFoldDB" id="D2UZ32"/>
<dbReference type="STRING" id="5762.D2UZ32"/>
<evidence type="ECO:0000256" key="1">
    <source>
        <dbReference type="SAM" id="MobiDB-lite"/>
    </source>
</evidence>
<dbReference type="GO" id="GO:0006367">
    <property type="term" value="P:transcription initiation at RNA polymerase II promoter"/>
    <property type="evidence" value="ECO:0007669"/>
    <property type="project" value="InterPro"/>
</dbReference>
<dbReference type="EMBL" id="GG738846">
    <property type="protein sequence ID" value="EFC49874.1"/>
    <property type="molecule type" value="Genomic_DNA"/>
</dbReference>
<accession>D2UZ32</accession>
<dbReference type="KEGG" id="ngr:NAEGRDRAFT_77884"/>
<dbReference type="GO" id="GO:0001097">
    <property type="term" value="F:TFIIH-class transcription factor complex binding"/>
    <property type="evidence" value="ECO:0007669"/>
    <property type="project" value="TreeGrafter"/>
</dbReference>
<feature type="compositionally biased region" description="Basic and acidic residues" evidence="1">
    <location>
        <begin position="106"/>
        <end position="115"/>
    </location>
</feature>
<keyword evidence="4" id="KW-1185">Reference proteome</keyword>
<dbReference type="GeneID" id="8863213"/>
<dbReference type="Proteomes" id="UP000006671">
    <property type="component" value="Unassembled WGS sequence"/>
</dbReference>
<feature type="region of interest" description="Disordered" evidence="1">
    <location>
        <begin position="1"/>
        <end position="115"/>
    </location>
</feature>
<keyword evidence="3" id="KW-0648">Protein biosynthesis</keyword>
<feature type="region of interest" description="Disordered" evidence="1">
    <location>
        <begin position="329"/>
        <end position="356"/>
    </location>
</feature>
<feature type="compositionally biased region" description="Basic and acidic residues" evidence="1">
    <location>
        <begin position="332"/>
        <end position="347"/>
    </location>
</feature>
<sequence>MSSALEKKQLEILDRQEKIKKEAQQKQSSEKTEEPEKKKKRKSSKSGEEKEKKKKKKSKSKDEAGGPKHAQFYSAGTYEEEAESAAVQTPVAASSETTEATPTLTKQEKAQKKATKEHTLGLITFKIIEFLQEDTSKKYTFQQILEAIDHSSCTNEVDEEEEKEKTGVKFEDSLAAHLDDRIKKAIYLKLMQNHKVDYQGPTTKNIDENATFCFKAIHQSIKEKKHVLELLQNPEFVISGIPVSELAESYKGVLNDIEELKKEKAVISIPNQDKKCDILYFNDVSVDMPIVDVKLRDLWRGTRERRIPASDLPSLLQKVGLPAIQTVEWPEDEHRKKKEAEREENAKNTKTKRTRKMNVKKMTNKHLAEEFVAHQK</sequence>
<dbReference type="PANTHER" id="PTHR12716">
    <property type="entry name" value="TRANSCRIPTION INITIATION FACTOR IIE, BETA SUBUNIT"/>
    <property type="match status" value="1"/>
</dbReference>
<feature type="compositionally biased region" description="Low complexity" evidence="1">
    <location>
        <begin position="89"/>
        <end position="105"/>
    </location>
</feature>
<evidence type="ECO:0000259" key="2">
    <source>
        <dbReference type="Pfam" id="PF18121"/>
    </source>
</evidence>
<keyword evidence="3" id="KW-0396">Initiation factor</keyword>
<feature type="compositionally biased region" description="Basic and acidic residues" evidence="1">
    <location>
        <begin position="1"/>
        <end position="37"/>
    </location>
</feature>
<evidence type="ECO:0000313" key="4">
    <source>
        <dbReference type="Proteomes" id="UP000006671"/>
    </source>
</evidence>
<dbReference type="GO" id="GO:0005673">
    <property type="term" value="C:transcription factor TFIIE complex"/>
    <property type="evidence" value="ECO:0007669"/>
    <property type="project" value="InterPro"/>
</dbReference>
<dbReference type="GO" id="GO:0003743">
    <property type="term" value="F:translation initiation factor activity"/>
    <property type="evidence" value="ECO:0007669"/>
    <property type="project" value="UniProtKB-KW"/>
</dbReference>
<dbReference type="InterPro" id="IPR016656">
    <property type="entry name" value="TFIIE-bsu"/>
</dbReference>
<dbReference type="VEuPathDB" id="AmoebaDB:NAEGRDRAFT_77884"/>
<dbReference type="InterPro" id="IPR040501">
    <property type="entry name" value="TFA2_Winged_2"/>
</dbReference>
<dbReference type="Pfam" id="PF18121">
    <property type="entry name" value="TFA2_Winged_2"/>
    <property type="match status" value="1"/>
</dbReference>
<dbReference type="OrthoDB" id="3907302at2759"/>
<reference evidence="3 4" key="1">
    <citation type="journal article" date="2010" name="Cell">
        <title>The genome of Naegleria gruberi illuminates early eukaryotic versatility.</title>
        <authorList>
            <person name="Fritz-Laylin L.K."/>
            <person name="Prochnik S.E."/>
            <person name="Ginger M.L."/>
            <person name="Dacks J.B."/>
            <person name="Carpenter M.L."/>
            <person name="Field M.C."/>
            <person name="Kuo A."/>
            <person name="Paredez A."/>
            <person name="Chapman J."/>
            <person name="Pham J."/>
            <person name="Shu S."/>
            <person name="Neupane R."/>
            <person name="Cipriano M."/>
            <person name="Mancuso J."/>
            <person name="Tu H."/>
            <person name="Salamov A."/>
            <person name="Lindquist E."/>
            <person name="Shapiro H."/>
            <person name="Lucas S."/>
            <person name="Grigoriev I.V."/>
            <person name="Cande W.Z."/>
            <person name="Fulton C."/>
            <person name="Rokhsar D.S."/>
            <person name="Dawson S.C."/>
        </authorList>
    </citation>
    <scope>NUCLEOTIDE SEQUENCE [LARGE SCALE GENOMIC DNA]</scope>
    <source>
        <strain evidence="3 4">NEG-M</strain>
    </source>
</reference>
<dbReference type="PANTHER" id="PTHR12716:SF8">
    <property type="entry name" value="TRANSCRIPTION INITIATION FACTOR IIE SUBUNIT BETA"/>
    <property type="match status" value="1"/>
</dbReference>
<evidence type="ECO:0000313" key="3">
    <source>
        <dbReference type="EMBL" id="EFC49874.1"/>
    </source>
</evidence>
<dbReference type="OMA" id="QTVEWPE"/>